<proteinExistence type="predicted"/>
<evidence type="ECO:0000256" key="1">
    <source>
        <dbReference type="SAM" id="Phobius"/>
    </source>
</evidence>
<feature type="transmembrane region" description="Helical" evidence="1">
    <location>
        <begin position="120"/>
        <end position="137"/>
    </location>
</feature>
<dbReference type="InterPro" id="IPR037185">
    <property type="entry name" value="EmrE-like"/>
</dbReference>
<feature type="transmembrane region" description="Helical" evidence="1">
    <location>
        <begin position="65"/>
        <end position="84"/>
    </location>
</feature>
<feature type="transmembrane region" description="Helical" evidence="1">
    <location>
        <begin position="214"/>
        <end position="231"/>
    </location>
</feature>
<dbReference type="EMBL" id="MGGE01000051">
    <property type="protein sequence ID" value="OGM20127.1"/>
    <property type="molecule type" value="Genomic_DNA"/>
</dbReference>
<evidence type="ECO:0000259" key="2">
    <source>
        <dbReference type="Pfam" id="PF00892"/>
    </source>
</evidence>
<dbReference type="InterPro" id="IPR000620">
    <property type="entry name" value="EamA_dom"/>
</dbReference>
<feature type="domain" description="EamA" evidence="2">
    <location>
        <begin position="2"/>
        <end position="137"/>
    </location>
</feature>
<protein>
    <recommendedName>
        <fullName evidence="2">EamA domain-containing protein</fullName>
    </recommendedName>
</protein>
<name>A0A1F7XYJ5_9BACT</name>
<comment type="caution">
    <text evidence="3">The sequence shown here is derived from an EMBL/GenBank/DDBJ whole genome shotgun (WGS) entry which is preliminary data.</text>
</comment>
<keyword evidence="1" id="KW-0472">Membrane</keyword>
<feature type="domain" description="EamA" evidence="2">
    <location>
        <begin position="147"/>
        <end position="282"/>
    </location>
</feature>
<evidence type="ECO:0000313" key="3">
    <source>
        <dbReference type="EMBL" id="OGM20127.1"/>
    </source>
</evidence>
<gene>
    <name evidence="3" type="ORF">A2714_01050</name>
</gene>
<feature type="transmembrane region" description="Helical" evidence="1">
    <location>
        <begin position="96"/>
        <end position="114"/>
    </location>
</feature>
<sequence>MSWFVLALIAIGTTSITTLIARVLMREEESNPIASAIVFQFMLCVFVAIFTFSLGKFAWPPPDVSILRFLLSAFLWTGSTFFSFQAIKLLGAGETTIIISASAVISIILGVLFLNEVLTLTIIFGFIFILGAVLIVNSEKLSFNSKRGVTFSLLVALFSGIAVVNDAYILKSYEAFSFTTIMSFLPGVILALAFPKEIVKIKKILKSREIRWMIVLTFFYAIQAVSYYLAYQGGAPISTLATLTKASIVVTVILAAIFLKERSNLPKKAVAAAMVTIGAILLS</sequence>
<reference evidence="3 4" key="1">
    <citation type="journal article" date="2016" name="Nat. Commun.">
        <title>Thousands of microbial genomes shed light on interconnected biogeochemical processes in an aquifer system.</title>
        <authorList>
            <person name="Anantharaman K."/>
            <person name="Brown C.T."/>
            <person name="Hug L.A."/>
            <person name="Sharon I."/>
            <person name="Castelle C.J."/>
            <person name="Probst A.J."/>
            <person name="Thomas B.C."/>
            <person name="Singh A."/>
            <person name="Wilkins M.J."/>
            <person name="Karaoz U."/>
            <person name="Brodie E.L."/>
            <person name="Williams K.H."/>
            <person name="Hubbard S.S."/>
            <person name="Banfield J.F."/>
        </authorList>
    </citation>
    <scope>NUCLEOTIDE SEQUENCE [LARGE SCALE GENOMIC DNA]</scope>
</reference>
<feature type="transmembrane region" description="Helical" evidence="1">
    <location>
        <begin position="149"/>
        <end position="169"/>
    </location>
</feature>
<organism evidence="3 4">
    <name type="scientific">Candidatus Woesebacteria bacterium RIFCSPHIGHO2_01_FULL_38_9</name>
    <dbReference type="NCBI Taxonomy" id="1802492"/>
    <lineage>
        <taxon>Bacteria</taxon>
        <taxon>Candidatus Woeseibacteriota</taxon>
    </lineage>
</organism>
<keyword evidence="1" id="KW-1133">Transmembrane helix</keyword>
<dbReference type="AlphaFoldDB" id="A0A1F7XYJ5"/>
<feature type="transmembrane region" description="Helical" evidence="1">
    <location>
        <begin position="175"/>
        <end position="194"/>
    </location>
</feature>
<dbReference type="Proteomes" id="UP000178419">
    <property type="component" value="Unassembled WGS sequence"/>
</dbReference>
<accession>A0A1F7XYJ5</accession>
<dbReference type="SUPFAM" id="SSF103481">
    <property type="entry name" value="Multidrug resistance efflux transporter EmrE"/>
    <property type="match status" value="2"/>
</dbReference>
<feature type="transmembrane region" description="Helical" evidence="1">
    <location>
        <begin position="6"/>
        <end position="25"/>
    </location>
</feature>
<dbReference type="Pfam" id="PF00892">
    <property type="entry name" value="EamA"/>
    <property type="match status" value="2"/>
</dbReference>
<evidence type="ECO:0000313" key="4">
    <source>
        <dbReference type="Proteomes" id="UP000178419"/>
    </source>
</evidence>
<feature type="transmembrane region" description="Helical" evidence="1">
    <location>
        <begin position="237"/>
        <end position="259"/>
    </location>
</feature>
<feature type="transmembrane region" description="Helical" evidence="1">
    <location>
        <begin position="37"/>
        <end position="59"/>
    </location>
</feature>
<keyword evidence="1" id="KW-0812">Transmembrane</keyword>
<dbReference type="GO" id="GO:0016020">
    <property type="term" value="C:membrane"/>
    <property type="evidence" value="ECO:0007669"/>
    <property type="project" value="InterPro"/>
</dbReference>
<dbReference type="PANTHER" id="PTHR22911">
    <property type="entry name" value="ACYL-MALONYL CONDENSING ENZYME-RELATED"/>
    <property type="match status" value="1"/>
</dbReference>